<evidence type="ECO:0000256" key="2">
    <source>
        <dbReference type="ARBA" id="ARBA00008676"/>
    </source>
</evidence>
<dbReference type="EC" id="2.1.2.11" evidence="4 7"/>
<organism evidence="8 9">
    <name type="scientific">Candida theae</name>
    <dbReference type="NCBI Taxonomy" id="1198502"/>
    <lineage>
        <taxon>Eukaryota</taxon>
        <taxon>Fungi</taxon>
        <taxon>Dikarya</taxon>
        <taxon>Ascomycota</taxon>
        <taxon>Saccharomycotina</taxon>
        <taxon>Pichiomycetes</taxon>
        <taxon>Debaryomycetaceae</taxon>
        <taxon>Candida/Lodderomyces clade</taxon>
        <taxon>Candida</taxon>
    </lineage>
</organism>
<evidence type="ECO:0000256" key="1">
    <source>
        <dbReference type="ARBA" id="ARBA00005033"/>
    </source>
</evidence>
<dbReference type="PANTHER" id="PTHR20881:SF0">
    <property type="entry name" value="3-METHYL-2-OXOBUTANOATE HYDROXYMETHYLTRANSFERASE"/>
    <property type="match status" value="1"/>
</dbReference>
<dbReference type="GeneID" id="76148466"/>
<reference evidence="8 9" key="1">
    <citation type="journal article" date="2022" name="DNA Res.">
        <title>Genome analysis of five recently described species of the CUG-Ser clade uncovers Candida theae as a new hybrid lineage with pathogenic potential in the Candida parapsilosis species complex.</title>
        <authorList>
            <person name="Mixao V."/>
            <person name="Del Olmo V."/>
            <person name="Hegedusova E."/>
            <person name="Saus E."/>
            <person name="Pryszcz L."/>
            <person name="Cillingova A."/>
            <person name="Nosek J."/>
            <person name="Gabaldon T."/>
        </authorList>
    </citation>
    <scope>NUCLEOTIDE SEQUENCE [LARGE SCALE GENOMIC DNA]</scope>
    <source>
        <strain evidence="8 9">CBS 12239</strain>
    </source>
</reference>
<dbReference type="EMBL" id="JAIHNG010000030">
    <property type="protein sequence ID" value="KAI5967378.1"/>
    <property type="molecule type" value="Genomic_DNA"/>
</dbReference>
<accession>A0AAD5BJH1</accession>
<sequence>MLLRNIQRQTIRLFSRSSTVTSSYNQVVRKTVSDIHQFHQSQKPISVVTAHDFITAKLVDAGDIDICLVGDSLANTTLGYQDTNELTLEEMLYHVKSVSRGNDKSLIIADLPFGSFEASVEQATKSAIKLVQQGKAQGVKLEGGNKENIPTIEKLISVGIPVMGHVGLTPQKHNALGGFKLQGKDAKGALDIYQECLNLQRAGVFAIVLECIPNKIAQFITEHLNVPTIGIGAGPYTSGQVLVISDMLELKNPEESHIAKFVKPYAHFYQLGVDAMKQYKSDVESKKFPLADEHGYKVKKDVFEQFKNEAQKL</sequence>
<comment type="catalytic activity">
    <reaction evidence="6 7">
        <text>(6R)-5,10-methylene-5,6,7,8-tetrahydrofolate + 3-methyl-2-oxobutanoate + H2O = 2-dehydropantoate + (6S)-5,6,7,8-tetrahydrofolate</text>
        <dbReference type="Rhea" id="RHEA:11824"/>
        <dbReference type="ChEBI" id="CHEBI:11561"/>
        <dbReference type="ChEBI" id="CHEBI:11851"/>
        <dbReference type="ChEBI" id="CHEBI:15377"/>
        <dbReference type="ChEBI" id="CHEBI:15636"/>
        <dbReference type="ChEBI" id="CHEBI:57453"/>
        <dbReference type="EC" id="2.1.2.11"/>
    </reaction>
</comment>
<dbReference type="HAMAP" id="MF_00156">
    <property type="entry name" value="PanB"/>
    <property type="match status" value="1"/>
</dbReference>
<dbReference type="InterPro" id="IPR015813">
    <property type="entry name" value="Pyrv/PenolPyrv_kinase-like_dom"/>
</dbReference>
<gene>
    <name evidence="8" type="ORF">KGF57_000406</name>
</gene>
<evidence type="ECO:0000256" key="7">
    <source>
        <dbReference type="RuleBase" id="RU362100"/>
    </source>
</evidence>
<dbReference type="GO" id="GO:0015940">
    <property type="term" value="P:pantothenate biosynthetic process"/>
    <property type="evidence" value="ECO:0007669"/>
    <property type="project" value="UniProtKB-KW"/>
</dbReference>
<evidence type="ECO:0000256" key="4">
    <source>
        <dbReference type="ARBA" id="ARBA00012618"/>
    </source>
</evidence>
<dbReference type="InterPro" id="IPR003700">
    <property type="entry name" value="Pantoate_hydroxy_MeTrfase"/>
</dbReference>
<comment type="caution">
    <text evidence="8">The sequence shown here is derived from an EMBL/GenBank/DDBJ whole genome shotgun (WGS) entry which is preliminary data.</text>
</comment>
<dbReference type="Proteomes" id="UP001204833">
    <property type="component" value="Unassembled WGS sequence"/>
</dbReference>
<evidence type="ECO:0000313" key="8">
    <source>
        <dbReference type="EMBL" id="KAI5967378.1"/>
    </source>
</evidence>
<dbReference type="GO" id="GO:0005739">
    <property type="term" value="C:mitochondrion"/>
    <property type="evidence" value="ECO:0007669"/>
    <property type="project" value="TreeGrafter"/>
</dbReference>
<comment type="function">
    <text evidence="7">Catalyzes the reversible reaction in which hydroxymethyl group from 5,10-methylenetetrahydrofolate is transferred onto alpha-ketoisovalerate to form ketopantoate.</text>
</comment>
<dbReference type="FunFam" id="3.20.20.60:FF:000003">
    <property type="entry name" value="3-methyl-2-oxobutanoate hydroxymethyltransferase"/>
    <property type="match status" value="1"/>
</dbReference>
<dbReference type="PANTHER" id="PTHR20881">
    <property type="entry name" value="3-METHYL-2-OXOBUTANOATE HYDROXYMETHYLTRANSFERASE"/>
    <property type="match status" value="1"/>
</dbReference>
<dbReference type="NCBIfam" id="NF001452">
    <property type="entry name" value="PRK00311.1"/>
    <property type="match status" value="1"/>
</dbReference>
<keyword evidence="5 7" id="KW-0808">Transferase</keyword>
<dbReference type="PIRSF" id="PIRSF000388">
    <property type="entry name" value="Pantoate_hydroxy_MeTrfase"/>
    <property type="match status" value="1"/>
</dbReference>
<dbReference type="GO" id="GO:0003864">
    <property type="term" value="F:3-methyl-2-oxobutanoate hydroxymethyltransferase activity"/>
    <property type="evidence" value="ECO:0007669"/>
    <property type="project" value="UniProtKB-EC"/>
</dbReference>
<proteinExistence type="inferred from homology"/>
<dbReference type="AlphaFoldDB" id="A0AAD5BJH1"/>
<comment type="subunit">
    <text evidence="3">Homotetramer.</text>
</comment>
<protein>
    <recommendedName>
        <fullName evidence="4 7">3-methyl-2-oxobutanoate hydroxymethyltransferase</fullName>
        <ecNumber evidence="4 7">2.1.2.11</ecNumber>
    </recommendedName>
</protein>
<keyword evidence="7" id="KW-0566">Pantothenate biosynthesis</keyword>
<evidence type="ECO:0000256" key="5">
    <source>
        <dbReference type="ARBA" id="ARBA00022679"/>
    </source>
</evidence>
<dbReference type="CDD" id="cd06557">
    <property type="entry name" value="KPHMT-like"/>
    <property type="match status" value="1"/>
</dbReference>
<keyword evidence="9" id="KW-1185">Reference proteome</keyword>
<dbReference type="Gene3D" id="3.20.20.60">
    <property type="entry name" value="Phosphoenolpyruvate-binding domains"/>
    <property type="match status" value="1"/>
</dbReference>
<name>A0AAD5BJH1_9ASCO</name>
<comment type="pathway">
    <text evidence="1 7">Cofactor biosynthesis; (R)-pantothenate biosynthesis; (R)-pantoate from 3-methyl-2-oxobutanoate: step 1/2.</text>
</comment>
<evidence type="ECO:0000256" key="6">
    <source>
        <dbReference type="ARBA" id="ARBA00049172"/>
    </source>
</evidence>
<dbReference type="SUPFAM" id="SSF51621">
    <property type="entry name" value="Phosphoenolpyruvate/pyruvate domain"/>
    <property type="match status" value="1"/>
</dbReference>
<dbReference type="RefSeq" id="XP_051611065.1">
    <property type="nucleotide sequence ID" value="XM_051753540.1"/>
</dbReference>
<comment type="similarity">
    <text evidence="2 7">Belongs to the PanB family.</text>
</comment>
<dbReference type="Pfam" id="PF02548">
    <property type="entry name" value="Pantoate_transf"/>
    <property type="match status" value="1"/>
</dbReference>
<dbReference type="GO" id="GO:0000287">
    <property type="term" value="F:magnesium ion binding"/>
    <property type="evidence" value="ECO:0007669"/>
    <property type="project" value="TreeGrafter"/>
</dbReference>
<dbReference type="NCBIfam" id="TIGR00222">
    <property type="entry name" value="panB"/>
    <property type="match status" value="1"/>
</dbReference>
<dbReference type="InterPro" id="IPR040442">
    <property type="entry name" value="Pyrv_kinase-like_dom_sf"/>
</dbReference>
<evidence type="ECO:0000313" key="9">
    <source>
        <dbReference type="Proteomes" id="UP001204833"/>
    </source>
</evidence>
<evidence type="ECO:0000256" key="3">
    <source>
        <dbReference type="ARBA" id="ARBA00011881"/>
    </source>
</evidence>